<feature type="domain" description="HTH luxR-type" evidence="4">
    <location>
        <begin position="249"/>
        <end position="314"/>
    </location>
</feature>
<dbReference type="InterPro" id="IPR000792">
    <property type="entry name" value="Tscrpt_reg_LuxR_C"/>
</dbReference>
<dbReference type="GO" id="GO:0006355">
    <property type="term" value="P:regulation of DNA-templated transcription"/>
    <property type="evidence" value="ECO:0007669"/>
    <property type="project" value="InterPro"/>
</dbReference>
<proteinExistence type="predicted"/>
<keyword evidence="1" id="KW-0805">Transcription regulation</keyword>
<name>A0A850LJP0_9RHOB</name>
<dbReference type="InterPro" id="IPR016032">
    <property type="entry name" value="Sig_transdc_resp-reg_C-effctor"/>
</dbReference>
<evidence type="ECO:0000256" key="3">
    <source>
        <dbReference type="ARBA" id="ARBA00023163"/>
    </source>
</evidence>
<gene>
    <name evidence="5" type="ORF">HW564_14435</name>
</gene>
<dbReference type="PANTHER" id="PTHR44688">
    <property type="entry name" value="DNA-BINDING TRANSCRIPTIONAL ACTIVATOR DEVR_DOSR"/>
    <property type="match status" value="1"/>
</dbReference>
<dbReference type="Proteomes" id="UP000565723">
    <property type="component" value="Unassembled WGS sequence"/>
</dbReference>
<dbReference type="RefSeq" id="WP_011241883.1">
    <property type="nucleotide sequence ID" value="NZ_JABXIY010000041.1"/>
</dbReference>
<dbReference type="OMA" id="APNTVRH"/>
<dbReference type="PROSITE" id="PS50043">
    <property type="entry name" value="HTH_LUXR_2"/>
    <property type="match status" value="1"/>
</dbReference>
<dbReference type="SUPFAM" id="SSF46894">
    <property type="entry name" value="C-terminal effector domain of the bipartite response regulators"/>
    <property type="match status" value="1"/>
</dbReference>
<organism evidence="5 6">
    <name type="scientific">Ruegeria pomeroyi</name>
    <dbReference type="NCBI Taxonomy" id="89184"/>
    <lineage>
        <taxon>Bacteria</taxon>
        <taxon>Pseudomonadati</taxon>
        <taxon>Pseudomonadota</taxon>
        <taxon>Alphaproteobacteria</taxon>
        <taxon>Rhodobacterales</taxon>
        <taxon>Roseobacteraceae</taxon>
        <taxon>Ruegeria</taxon>
    </lineage>
</organism>
<evidence type="ECO:0000256" key="1">
    <source>
        <dbReference type="ARBA" id="ARBA00023015"/>
    </source>
</evidence>
<sequence length="322" mass="36599">MNRYDLSEFVLKLMDKANTHTPLHFQKFMMDLVRDITRFDAAWWGWSLFRGGRIAMVHTDVSDLPEDFEPRVKAQLANDPFVRTGRNLQRYARSITVAEAVTDPSFRDFAGHFNLTQMLNGHCKVRDGRFNFFMSLYRRGAAEPFTDTENADFLAILRHIEQALSMSLQLDLGMRVDPNTDWALVDATGELFLSSTGFQHRAEFSATSRGRVPDLLRAAAATASHVGRDGAVFTRERYSDDLWLLRLTPPNPWGDLSRREKLVANCLVQGMTMRQAAERLDVSVNTVRNQVSSIYRKTGVENRVQLLRLANPTLTEAAPDEA</sequence>
<keyword evidence="2" id="KW-0238">DNA-binding</keyword>
<keyword evidence="3" id="KW-0804">Transcription</keyword>
<reference evidence="5 6" key="1">
    <citation type="journal article" date="2020" name="Proc. Natl. Acad. Sci. U.S.A.">
        <title>Ecological drivers of bacterial community assembly in synthetic phycospheres.</title>
        <authorList>
            <person name="Fu H."/>
            <person name="Uchimiya M."/>
            <person name="Gore J."/>
            <person name="Moran M.A."/>
        </authorList>
    </citation>
    <scope>NUCLEOTIDE SEQUENCE [LARGE SCALE GENOMIC DNA]</scope>
    <source>
        <strain evidence="5">HF-Din03</strain>
    </source>
</reference>
<dbReference type="Pfam" id="PF00196">
    <property type="entry name" value="GerE"/>
    <property type="match status" value="1"/>
</dbReference>
<evidence type="ECO:0000313" key="6">
    <source>
        <dbReference type="Proteomes" id="UP000565723"/>
    </source>
</evidence>
<protein>
    <submittedName>
        <fullName evidence="5">Helix-turn-helix transcriptional regulator</fullName>
    </submittedName>
</protein>
<evidence type="ECO:0000259" key="4">
    <source>
        <dbReference type="PROSITE" id="PS50043"/>
    </source>
</evidence>
<comment type="caution">
    <text evidence="5">The sequence shown here is derived from an EMBL/GenBank/DDBJ whole genome shotgun (WGS) entry which is preliminary data.</text>
</comment>
<dbReference type="PANTHER" id="PTHR44688:SF16">
    <property type="entry name" value="DNA-BINDING TRANSCRIPTIONAL ACTIVATOR DEVR_DOSR"/>
    <property type="match status" value="1"/>
</dbReference>
<dbReference type="AlphaFoldDB" id="A0A850LJP0"/>
<accession>A0A850LJP0</accession>
<dbReference type="Gene3D" id="1.10.10.10">
    <property type="entry name" value="Winged helix-like DNA-binding domain superfamily/Winged helix DNA-binding domain"/>
    <property type="match status" value="1"/>
</dbReference>
<dbReference type="PRINTS" id="PR00038">
    <property type="entry name" value="HTHLUXR"/>
</dbReference>
<dbReference type="SMART" id="SM00421">
    <property type="entry name" value="HTH_LUXR"/>
    <property type="match status" value="1"/>
</dbReference>
<evidence type="ECO:0000313" key="5">
    <source>
        <dbReference type="EMBL" id="NVK98123.1"/>
    </source>
</evidence>
<evidence type="ECO:0000256" key="2">
    <source>
        <dbReference type="ARBA" id="ARBA00023125"/>
    </source>
</evidence>
<dbReference type="GO" id="GO:0003677">
    <property type="term" value="F:DNA binding"/>
    <property type="evidence" value="ECO:0007669"/>
    <property type="project" value="UniProtKB-KW"/>
</dbReference>
<dbReference type="InterPro" id="IPR036388">
    <property type="entry name" value="WH-like_DNA-bd_sf"/>
</dbReference>
<dbReference type="EMBL" id="JABXIY010000041">
    <property type="protein sequence ID" value="NVK98123.1"/>
    <property type="molecule type" value="Genomic_DNA"/>
</dbReference>
<dbReference type="CDD" id="cd06170">
    <property type="entry name" value="LuxR_C_like"/>
    <property type="match status" value="1"/>
</dbReference>